<dbReference type="InterPro" id="IPR050014">
    <property type="entry name" value="T4HPD_activ_SAM"/>
</dbReference>
<dbReference type="InterPro" id="IPR007197">
    <property type="entry name" value="rSAM"/>
</dbReference>
<evidence type="ECO:0000313" key="12">
    <source>
        <dbReference type="EMBL" id="RDY26597.1"/>
    </source>
</evidence>
<dbReference type="InterPro" id="IPR001989">
    <property type="entry name" value="Radical_activat_CS"/>
</dbReference>
<dbReference type="Gene3D" id="3.20.20.70">
    <property type="entry name" value="Aldolase class I"/>
    <property type="match status" value="1"/>
</dbReference>
<dbReference type="GO" id="GO:0051539">
    <property type="term" value="F:4 iron, 4 sulfur cluster binding"/>
    <property type="evidence" value="ECO:0007669"/>
    <property type="project" value="UniProtKB-KW"/>
</dbReference>
<feature type="domain" description="Radical SAM core" evidence="11">
    <location>
        <begin position="15"/>
        <end position="298"/>
    </location>
</feature>
<evidence type="ECO:0000259" key="11">
    <source>
        <dbReference type="PROSITE" id="PS51918"/>
    </source>
</evidence>
<dbReference type="Gene3D" id="3.30.70.20">
    <property type="match status" value="1"/>
</dbReference>
<reference evidence="12 13" key="1">
    <citation type="journal article" date="2017" name="Genome Announc.">
        <title>Draft Genome Sequence of Romboutsia weinsteinii sp. nov. Strain CCRI-19649(T) Isolated from Surface Water.</title>
        <authorList>
            <person name="Maheux A.F."/>
            <person name="Boudreau D.K."/>
            <person name="Berube E."/>
            <person name="Boissinot M."/>
            <person name="Cantin P."/>
            <person name="Raymond F."/>
            <person name="Corbeil J."/>
            <person name="Omar R.F."/>
            <person name="Bergeron M.G."/>
        </authorList>
    </citation>
    <scope>NUCLEOTIDE SEQUENCE [LARGE SCALE GENOMIC DNA]</scope>
    <source>
        <strain evidence="12 13">CCRI-19649</strain>
    </source>
</reference>
<dbReference type="Pfam" id="PF00037">
    <property type="entry name" value="Fer4"/>
    <property type="match status" value="1"/>
</dbReference>
<comment type="similarity">
    <text evidence="2">Belongs to the organic radical-activating enzymes family.</text>
</comment>
<dbReference type="NCBIfam" id="TIGR02494">
    <property type="entry name" value="PFLE_PFLC"/>
    <property type="match status" value="1"/>
</dbReference>
<sequence length="303" mass="34595">MDSLLVINFQKCSIHDGPGIRSTIFFKGCPLDCVWCHNPESKKFTKEVLYNQERCSACGTCAKICPSNAISNQLYRVSLDRDICTTCGSCLDYCVNNAREIVGEEYSIKQLVREIEKDIMFYEESGGGVTLSGGEVMCQDIECISKLSRVCKDRGIHIAVDTCGYAKFDNYERILEFVDLFLYDIKLIDEEKHIEFTGKSNKLILENLKKLSEKGANINIRIPLIEGVNVDEENIEVKKIIEFIKPLNIKKVNLLPYHSIGKHKYEKLDEVYHAEDFETPDTSKLEEIRDIFERNNFSTKIGG</sequence>
<comment type="catalytic activity">
    <reaction evidence="9">
        <text>glycyl-[protein] + reduced [flavodoxin] + S-adenosyl-L-methionine = glycin-2-yl radical-[protein] + semiquinone [flavodoxin] + 5'-deoxyadenosine + L-methionine + H(+)</text>
        <dbReference type="Rhea" id="RHEA:61976"/>
        <dbReference type="Rhea" id="RHEA-COMP:10622"/>
        <dbReference type="Rhea" id="RHEA-COMP:14480"/>
        <dbReference type="Rhea" id="RHEA-COMP:15993"/>
        <dbReference type="Rhea" id="RHEA-COMP:15994"/>
        <dbReference type="ChEBI" id="CHEBI:15378"/>
        <dbReference type="ChEBI" id="CHEBI:17319"/>
        <dbReference type="ChEBI" id="CHEBI:29947"/>
        <dbReference type="ChEBI" id="CHEBI:32722"/>
        <dbReference type="ChEBI" id="CHEBI:57618"/>
        <dbReference type="ChEBI" id="CHEBI:57844"/>
        <dbReference type="ChEBI" id="CHEBI:59789"/>
        <dbReference type="ChEBI" id="CHEBI:140311"/>
    </reaction>
</comment>
<keyword evidence="3" id="KW-0004">4Fe-4S</keyword>
<dbReference type="PROSITE" id="PS51918">
    <property type="entry name" value="RADICAL_SAM"/>
    <property type="match status" value="1"/>
</dbReference>
<dbReference type="InterPro" id="IPR058240">
    <property type="entry name" value="rSAM_sf"/>
</dbReference>
<dbReference type="InterPro" id="IPR012839">
    <property type="entry name" value="Organic_radical_activase"/>
</dbReference>
<dbReference type="Pfam" id="PF04055">
    <property type="entry name" value="Radical_SAM"/>
    <property type="match status" value="1"/>
</dbReference>
<evidence type="ECO:0000256" key="9">
    <source>
        <dbReference type="ARBA" id="ARBA00047365"/>
    </source>
</evidence>
<evidence type="ECO:0000256" key="8">
    <source>
        <dbReference type="ARBA" id="ARBA00023014"/>
    </source>
</evidence>
<dbReference type="OrthoDB" id="9782387at2"/>
<keyword evidence="13" id="KW-1185">Reference proteome</keyword>
<dbReference type="InterPro" id="IPR040074">
    <property type="entry name" value="BssD/PflA/YjjW"/>
</dbReference>
<gene>
    <name evidence="12" type="ORF">CHL78_012680</name>
</gene>
<dbReference type="NCBIfam" id="NF043069">
    <property type="entry name" value="T4HPD_activ_SAM"/>
    <property type="match status" value="1"/>
</dbReference>
<dbReference type="GO" id="GO:0043364">
    <property type="term" value="F:glycyl-radical enzyme activating activity"/>
    <property type="evidence" value="ECO:0007669"/>
    <property type="project" value="InterPro"/>
</dbReference>
<proteinExistence type="inferred from homology"/>
<evidence type="ECO:0000256" key="6">
    <source>
        <dbReference type="ARBA" id="ARBA00023002"/>
    </source>
</evidence>
<dbReference type="InterPro" id="IPR017896">
    <property type="entry name" value="4Fe4S_Fe-S-bd"/>
</dbReference>
<keyword evidence="4" id="KW-0949">S-adenosyl-L-methionine</keyword>
<accession>A0A371J1Q1</accession>
<evidence type="ECO:0000259" key="10">
    <source>
        <dbReference type="PROSITE" id="PS51379"/>
    </source>
</evidence>
<keyword evidence="7" id="KW-0408">Iron</keyword>
<keyword evidence="5" id="KW-0479">Metal-binding</keyword>
<evidence type="ECO:0000256" key="5">
    <source>
        <dbReference type="ARBA" id="ARBA00022723"/>
    </source>
</evidence>
<dbReference type="PANTHER" id="PTHR30352:SF4">
    <property type="entry name" value="PYRUVATE FORMATE-LYASE 2-ACTIVATING ENZYME"/>
    <property type="match status" value="1"/>
</dbReference>
<dbReference type="InterPro" id="IPR034457">
    <property type="entry name" value="Organic_radical-activating"/>
</dbReference>
<dbReference type="PIRSF" id="PIRSF000371">
    <property type="entry name" value="PFL_act_enz"/>
    <property type="match status" value="1"/>
</dbReference>
<dbReference type="PROSITE" id="PS51379">
    <property type="entry name" value="4FE4S_FER_2"/>
    <property type="match status" value="2"/>
</dbReference>
<dbReference type="SUPFAM" id="SSF54862">
    <property type="entry name" value="4Fe-4S ferredoxins"/>
    <property type="match status" value="1"/>
</dbReference>
<comment type="caution">
    <text evidence="12">The sequence shown here is derived from an EMBL/GenBank/DDBJ whole genome shotgun (WGS) entry which is preliminary data.</text>
</comment>
<evidence type="ECO:0000256" key="2">
    <source>
        <dbReference type="ARBA" id="ARBA00009777"/>
    </source>
</evidence>
<dbReference type="Proteomes" id="UP000215694">
    <property type="component" value="Unassembled WGS sequence"/>
</dbReference>
<dbReference type="GO" id="GO:0046872">
    <property type="term" value="F:metal ion binding"/>
    <property type="evidence" value="ECO:0007669"/>
    <property type="project" value="UniProtKB-KW"/>
</dbReference>
<name>A0A371J1Q1_9FIRM</name>
<evidence type="ECO:0000256" key="7">
    <source>
        <dbReference type="ARBA" id="ARBA00023004"/>
    </source>
</evidence>
<evidence type="ECO:0000256" key="3">
    <source>
        <dbReference type="ARBA" id="ARBA00022485"/>
    </source>
</evidence>
<comment type="cofactor">
    <cofactor evidence="1">
        <name>[4Fe-4S] cluster</name>
        <dbReference type="ChEBI" id="CHEBI:49883"/>
    </cofactor>
</comment>
<dbReference type="SFLD" id="SFLDS00029">
    <property type="entry name" value="Radical_SAM"/>
    <property type="match status" value="1"/>
</dbReference>
<dbReference type="SFLD" id="SFLDG01066">
    <property type="entry name" value="organic_radical-activating_enz"/>
    <property type="match status" value="1"/>
</dbReference>
<evidence type="ECO:0000256" key="1">
    <source>
        <dbReference type="ARBA" id="ARBA00001966"/>
    </source>
</evidence>
<dbReference type="InterPro" id="IPR017900">
    <property type="entry name" value="4Fe4S_Fe_S_CS"/>
</dbReference>
<protein>
    <submittedName>
        <fullName evidence="12">Glycyl-radical enzyme activating protein</fullName>
    </submittedName>
</protein>
<dbReference type="SFLD" id="SFLDG01118">
    <property type="entry name" value="activating_enzymes__group_2"/>
    <property type="match status" value="1"/>
</dbReference>
<dbReference type="CDD" id="cd01335">
    <property type="entry name" value="Radical_SAM"/>
    <property type="match status" value="1"/>
</dbReference>
<feature type="domain" description="4Fe-4S ferredoxin-type" evidence="10">
    <location>
        <begin position="76"/>
        <end position="104"/>
    </location>
</feature>
<evidence type="ECO:0000256" key="4">
    <source>
        <dbReference type="ARBA" id="ARBA00022691"/>
    </source>
</evidence>
<evidence type="ECO:0000313" key="13">
    <source>
        <dbReference type="Proteomes" id="UP000215694"/>
    </source>
</evidence>
<dbReference type="AlphaFoldDB" id="A0A371J1Q1"/>
<keyword evidence="6" id="KW-0560">Oxidoreductase</keyword>
<keyword evidence="8" id="KW-0411">Iron-sulfur</keyword>
<dbReference type="PROSITE" id="PS01087">
    <property type="entry name" value="RADICAL_ACTIVATING"/>
    <property type="match status" value="1"/>
</dbReference>
<dbReference type="PROSITE" id="PS00198">
    <property type="entry name" value="4FE4S_FER_1"/>
    <property type="match status" value="1"/>
</dbReference>
<dbReference type="EMBL" id="NOJY02000023">
    <property type="protein sequence ID" value="RDY26597.1"/>
    <property type="molecule type" value="Genomic_DNA"/>
</dbReference>
<dbReference type="RefSeq" id="WP_094369009.1">
    <property type="nucleotide sequence ID" value="NZ_NOJY02000023.1"/>
</dbReference>
<feature type="domain" description="4Fe-4S ferredoxin-type" evidence="10">
    <location>
        <begin position="46"/>
        <end position="75"/>
    </location>
</feature>
<organism evidence="12 13">
    <name type="scientific">Romboutsia weinsteinii</name>
    <dbReference type="NCBI Taxonomy" id="2020949"/>
    <lineage>
        <taxon>Bacteria</taxon>
        <taxon>Bacillati</taxon>
        <taxon>Bacillota</taxon>
        <taxon>Clostridia</taxon>
        <taxon>Peptostreptococcales</taxon>
        <taxon>Peptostreptococcaceae</taxon>
        <taxon>Romboutsia</taxon>
    </lineage>
</organism>
<dbReference type="InterPro" id="IPR013785">
    <property type="entry name" value="Aldolase_TIM"/>
</dbReference>
<dbReference type="SUPFAM" id="SSF102114">
    <property type="entry name" value="Radical SAM enzymes"/>
    <property type="match status" value="1"/>
</dbReference>
<dbReference type="PANTHER" id="PTHR30352">
    <property type="entry name" value="PYRUVATE FORMATE-LYASE-ACTIVATING ENZYME"/>
    <property type="match status" value="1"/>
</dbReference>